<dbReference type="InterPro" id="IPR036259">
    <property type="entry name" value="MFS_trans_sf"/>
</dbReference>
<protein>
    <submittedName>
        <fullName evidence="12">MFS family transporter</fullName>
    </submittedName>
</protein>
<dbReference type="Proteomes" id="UP000275613">
    <property type="component" value="Unassembled WGS sequence"/>
</dbReference>
<dbReference type="CDD" id="cd17324">
    <property type="entry name" value="MFS_NepI_like"/>
    <property type="match status" value="1"/>
</dbReference>
<evidence type="ECO:0000313" key="12">
    <source>
        <dbReference type="EMBL" id="RMM02441.1"/>
    </source>
</evidence>
<evidence type="ECO:0000313" key="16">
    <source>
        <dbReference type="Proteomes" id="UP000275613"/>
    </source>
</evidence>
<dbReference type="InterPro" id="IPR011701">
    <property type="entry name" value="MFS"/>
</dbReference>
<sequence length="419" mass="44969">MTTVSKVPAPPTPDLNQSAPANEVPPTAVFIERGTPQFRRTSWALLAGGFSSFALLYCVQPMMPALSQAFSISAAQCSLILSVSTITLALGLIFTGPISDAIGRKPIMVVALLAAAFSTMIAALMPTWQGLLLMRALVGLSLSGITALAVTYLSEEIHPRHIGVAIGLYIGGSAIGGMSGRLVSGLILEYGSWRLAIAAMGTAALLAALLFWRYLPDSRHFTPRPINAKNLAGGFLLHFQTPALRLLFLQAFLLMGSLVTFFNYIGYHLLQAPFFLSQQTVSLLSFVYLTGLYSSAKIGSLADRLGRPKVFWKIILLTLFGVVLTLVDNLVSLVAGTIVFTFGFFGSHAVASSWIGRCAKTAKGQATSLYQIFFYIGASVAGTWGGVFWQQAQWLGVGSFIVGMLIISLLVSWRLSRES</sequence>
<dbReference type="PANTHER" id="PTHR43271:SF1">
    <property type="entry name" value="INNER MEMBRANE TRANSPORT PROTEIN YNFM"/>
    <property type="match status" value="1"/>
</dbReference>
<feature type="region of interest" description="Disordered" evidence="8">
    <location>
        <begin position="1"/>
        <end position="22"/>
    </location>
</feature>
<feature type="transmembrane region" description="Helical" evidence="9">
    <location>
        <begin position="272"/>
        <end position="289"/>
    </location>
</feature>
<evidence type="ECO:0000256" key="1">
    <source>
        <dbReference type="ARBA" id="ARBA00004651"/>
    </source>
</evidence>
<dbReference type="RefSeq" id="WP_057422527.1">
    <property type="nucleotide sequence ID" value="NZ_BMZW01000051.1"/>
</dbReference>
<evidence type="ECO:0000256" key="5">
    <source>
        <dbReference type="ARBA" id="ARBA00022692"/>
    </source>
</evidence>
<evidence type="ECO:0000256" key="8">
    <source>
        <dbReference type="SAM" id="MobiDB-lite"/>
    </source>
</evidence>
<accession>A0A0P9QYD2</accession>
<feature type="transmembrane region" description="Helical" evidence="9">
    <location>
        <begin position="193"/>
        <end position="215"/>
    </location>
</feature>
<evidence type="ECO:0000313" key="15">
    <source>
        <dbReference type="Proteomes" id="UP000272627"/>
    </source>
</evidence>
<dbReference type="PROSITE" id="PS00216">
    <property type="entry name" value="SUGAR_TRANSPORT_1"/>
    <property type="match status" value="1"/>
</dbReference>
<feature type="transmembrane region" description="Helical" evidence="9">
    <location>
        <begin position="394"/>
        <end position="413"/>
    </location>
</feature>
<evidence type="ECO:0000313" key="14">
    <source>
        <dbReference type="Proteomes" id="UP000050490"/>
    </source>
</evidence>
<feature type="transmembrane region" description="Helical" evidence="9">
    <location>
        <begin position="132"/>
        <end position="154"/>
    </location>
</feature>
<keyword evidence="5 9" id="KW-0812">Transmembrane</keyword>
<keyword evidence="3" id="KW-0813">Transport</keyword>
<feature type="transmembrane region" description="Helical" evidence="9">
    <location>
        <begin position="310"/>
        <end position="327"/>
    </location>
</feature>
<dbReference type="AlphaFoldDB" id="A0A0P9QYD2"/>
<dbReference type="PATRIC" id="fig|129137.4.peg.6456"/>
<keyword evidence="4" id="KW-1003">Cell membrane</keyword>
<dbReference type="Proteomes" id="UP000050490">
    <property type="component" value="Unassembled WGS sequence"/>
</dbReference>
<evidence type="ECO:0000256" key="7">
    <source>
        <dbReference type="ARBA" id="ARBA00023136"/>
    </source>
</evidence>
<dbReference type="PROSITE" id="PS50850">
    <property type="entry name" value="MFS"/>
    <property type="match status" value="1"/>
</dbReference>
<reference evidence="15 16" key="2">
    <citation type="submission" date="2018-08" db="EMBL/GenBank/DDBJ databases">
        <title>Recombination of ecologically and evolutionarily significant loci maintains genetic cohesion in the Pseudomonas syringae species complex.</title>
        <authorList>
            <person name="Dillon M."/>
            <person name="Thakur S."/>
            <person name="Almeida R.N.D."/>
            <person name="Weir B.S."/>
            <person name="Guttman D.S."/>
        </authorList>
    </citation>
    <scope>NUCLEOTIDE SEQUENCE [LARGE SCALE GENOMIC DNA]</scope>
    <source>
        <strain evidence="13 16">ICMP 4316</strain>
        <strain evidence="12 15">ICMP 8636</strain>
    </source>
</reference>
<name>A0A0P9QYD2_PSEA0</name>
<evidence type="ECO:0000313" key="13">
    <source>
        <dbReference type="EMBL" id="RMO66770.1"/>
    </source>
</evidence>
<dbReference type="Gene3D" id="1.20.1250.20">
    <property type="entry name" value="MFS general substrate transporter like domains"/>
    <property type="match status" value="1"/>
</dbReference>
<evidence type="ECO:0000256" key="4">
    <source>
        <dbReference type="ARBA" id="ARBA00022475"/>
    </source>
</evidence>
<dbReference type="EMBL" id="RBPV01000009">
    <property type="protein sequence ID" value="RMO66770.1"/>
    <property type="molecule type" value="Genomic_DNA"/>
</dbReference>
<dbReference type="EMBL" id="RBOA01000116">
    <property type="protein sequence ID" value="RMM02441.1"/>
    <property type="molecule type" value="Genomic_DNA"/>
</dbReference>
<reference evidence="11 14" key="1">
    <citation type="submission" date="2015-09" db="EMBL/GenBank/DDBJ databases">
        <title>Genome announcement of multiple Pseudomonas syringae strains.</title>
        <authorList>
            <person name="Thakur S."/>
            <person name="Wang P.W."/>
            <person name="Gong Y."/>
            <person name="Weir B.S."/>
            <person name="Guttman D.S."/>
        </authorList>
    </citation>
    <scope>NUCLEOTIDE SEQUENCE [LARGE SCALE GENOMIC DNA]</scope>
    <source>
        <strain evidence="11 14">ICMP4455</strain>
    </source>
</reference>
<dbReference type="SUPFAM" id="SSF103473">
    <property type="entry name" value="MFS general substrate transporter"/>
    <property type="match status" value="1"/>
</dbReference>
<comment type="similarity">
    <text evidence="2">Belongs to the major facilitator superfamily.</text>
</comment>
<dbReference type="Proteomes" id="UP000272627">
    <property type="component" value="Unassembled WGS sequence"/>
</dbReference>
<feature type="transmembrane region" description="Helical" evidence="9">
    <location>
        <begin position="43"/>
        <end position="63"/>
    </location>
</feature>
<dbReference type="GO" id="GO:0005886">
    <property type="term" value="C:plasma membrane"/>
    <property type="evidence" value="ECO:0007669"/>
    <property type="project" value="UniProtKB-SubCell"/>
</dbReference>
<keyword evidence="7 9" id="KW-0472">Membrane</keyword>
<evidence type="ECO:0000256" key="3">
    <source>
        <dbReference type="ARBA" id="ARBA00022448"/>
    </source>
</evidence>
<feature type="transmembrane region" description="Helical" evidence="9">
    <location>
        <begin position="69"/>
        <end position="95"/>
    </location>
</feature>
<dbReference type="GO" id="GO:0022857">
    <property type="term" value="F:transmembrane transporter activity"/>
    <property type="evidence" value="ECO:0007669"/>
    <property type="project" value="InterPro"/>
</dbReference>
<dbReference type="Pfam" id="PF07690">
    <property type="entry name" value="MFS_1"/>
    <property type="match status" value="1"/>
</dbReference>
<feature type="domain" description="Major facilitator superfamily (MFS) profile" evidence="10">
    <location>
        <begin position="37"/>
        <end position="419"/>
    </location>
</feature>
<evidence type="ECO:0000256" key="2">
    <source>
        <dbReference type="ARBA" id="ARBA00008335"/>
    </source>
</evidence>
<organism evidence="11 14">
    <name type="scientific">Pseudomonas amygdali pv. eriobotryae</name>
    <dbReference type="NCBI Taxonomy" id="129137"/>
    <lineage>
        <taxon>Bacteria</taxon>
        <taxon>Pseudomonadati</taxon>
        <taxon>Pseudomonadota</taxon>
        <taxon>Gammaproteobacteria</taxon>
        <taxon>Pseudomonadales</taxon>
        <taxon>Pseudomonadaceae</taxon>
        <taxon>Pseudomonas</taxon>
        <taxon>Pseudomonas amygdali</taxon>
    </lineage>
</organism>
<feature type="transmembrane region" description="Helical" evidence="9">
    <location>
        <begin position="368"/>
        <end position="388"/>
    </location>
</feature>
<gene>
    <name evidence="11" type="ORF">ALO70_04479</name>
    <name evidence="13" type="ORF">ALQ39_00344</name>
    <name evidence="12" type="ORF">ALQ86_03715</name>
</gene>
<evidence type="ECO:0000256" key="6">
    <source>
        <dbReference type="ARBA" id="ARBA00022989"/>
    </source>
</evidence>
<proteinExistence type="inferred from homology"/>
<keyword evidence="6 9" id="KW-1133">Transmembrane helix</keyword>
<evidence type="ECO:0000256" key="9">
    <source>
        <dbReference type="SAM" id="Phobius"/>
    </source>
</evidence>
<evidence type="ECO:0000313" key="11">
    <source>
        <dbReference type="EMBL" id="KPX20642.1"/>
    </source>
</evidence>
<dbReference type="InterPro" id="IPR020846">
    <property type="entry name" value="MFS_dom"/>
</dbReference>
<feature type="transmembrane region" description="Helical" evidence="9">
    <location>
        <begin position="333"/>
        <end position="356"/>
    </location>
</feature>
<feature type="transmembrane region" description="Helical" evidence="9">
    <location>
        <begin position="107"/>
        <end position="126"/>
    </location>
</feature>
<dbReference type="InterPro" id="IPR005829">
    <property type="entry name" value="Sugar_transporter_CS"/>
</dbReference>
<evidence type="ECO:0000259" key="10">
    <source>
        <dbReference type="PROSITE" id="PS50850"/>
    </source>
</evidence>
<dbReference type="PANTHER" id="PTHR43271">
    <property type="entry name" value="BLL2771 PROTEIN"/>
    <property type="match status" value="1"/>
</dbReference>
<comment type="subcellular location">
    <subcellularLocation>
        <location evidence="1">Cell membrane</location>
        <topology evidence="1">Multi-pass membrane protein</topology>
    </subcellularLocation>
</comment>
<comment type="caution">
    <text evidence="11">The sequence shown here is derived from an EMBL/GenBank/DDBJ whole genome shotgun (WGS) entry which is preliminary data.</text>
</comment>
<feature type="transmembrane region" description="Helical" evidence="9">
    <location>
        <begin position="166"/>
        <end position="187"/>
    </location>
</feature>
<dbReference type="EMBL" id="LJQI01000406">
    <property type="protein sequence ID" value="KPX20642.1"/>
    <property type="molecule type" value="Genomic_DNA"/>
</dbReference>
<feature type="transmembrane region" description="Helical" evidence="9">
    <location>
        <begin position="246"/>
        <end position="266"/>
    </location>
</feature>